<dbReference type="Proteomes" id="UP000178710">
    <property type="component" value="Unassembled WGS sequence"/>
</dbReference>
<dbReference type="Gene3D" id="3.30.70.2650">
    <property type="match status" value="1"/>
</dbReference>
<organism evidence="2 3">
    <name type="scientific">Candidatus Sungbacteria bacterium RIFCSPHIGHO2_02_FULL_49_20</name>
    <dbReference type="NCBI Taxonomy" id="1802272"/>
    <lineage>
        <taxon>Bacteria</taxon>
        <taxon>Candidatus Sungiibacteriota</taxon>
    </lineage>
</organism>
<protein>
    <recommendedName>
        <fullName evidence="1">Transcriptional repressor PaaX-like central Cas2-like domain-containing protein</fullName>
    </recommendedName>
</protein>
<evidence type="ECO:0000313" key="2">
    <source>
        <dbReference type="EMBL" id="OHA01864.1"/>
    </source>
</evidence>
<evidence type="ECO:0000313" key="3">
    <source>
        <dbReference type="Proteomes" id="UP000178710"/>
    </source>
</evidence>
<dbReference type="PANTHER" id="PTHR30319:SF1">
    <property type="entry name" value="TRANSCRIPTIONAL REPRESSOR PAAX"/>
    <property type="match status" value="1"/>
</dbReference>
<feature type="domain" description="Transcriptional repressor PaaX-like central Cas2-like" evidence="1">
    <location>
        <begin position="106"/>
        <end position="180"/>
    </location>
</feature>
<accession>A0A1G2KRF4</accession>
<proteinExistence type="predicted"/>
<dbReference type="EMBL" id="MHQK01000017">
    <property type="protein sequence ID" value="OHA01864.1"/>
    <property type="molecule type" value="Genomic_DNA"/>
</dbReference>
<dbReference type="AlphaFoldDB" id="A0A1G2KRF4"/>
<comment type="caution">
    <text evidence="2">The sequence shown here is derived from an EMBL/GenBank/DDBJ whole genome shotgun (WGS) entry which is preliminary data.</text>
</comment>
<dbReference type="InterPro" id="IPR048846">
    <property type="entry name" value="PaaX-like_central"/>
</dbReference>
<dbReference type="GO" id="GO:0006351">
    <property type="term" value="P:DNA-templated transcription"/>
    <property type="evidence" value="ECO:0007669"/>
    <property type="project" value="TreeGrafter"/>
</dbReference>
<reference evidence="2 3" key="1">
    <citation type="journal article" date="2016" name="Nat. Commun.">
        <title>Thousands of microbial genomes shed light on interconnected biogeochemical processes in an aquifer system.</title>
        <authorList>
            <person name="Anantharaman K."/>
            <person name="Brown C.T."/>
            <person name="Hug L.A."/>
            <person name="Sharon I."/>
            <person name="Castelle C.J."/>
            <person name="Probst A.J."/>
            <person name="Thomas B.C."/>
            <person name="Singh A."/>
            <person name="Wilkins M.J."/>
            <person name="Karaoz U."/>
            <person name="Brodie E.L."/>
            <person name="Williams K.H."/>
            <person name="Hubbard S.S."/>
            <person name="Banfield J.F."/>
        </authorList>
    </citation>
    <scope>NUCLEOTIDE SEQUENCE [LARGE SCALE GENOMIC DNA]</scope>
</reference>
<gene>
    <name evidence="2" type="ORF">A3C12_00840</name>
</gene>
<dbReference type="Pfam" id="PF20803">
    <property type="entry name" value="PaaX_M"/>
    <property type="match status" value="1"/>
</dbReference>
<evidence type="ECO:0000259" key="1">
    <source>
        <dbReference type="Pfam" id="PF20803"/>
    </source>
</evidence>
<name>A0A1G2KRF4_9BACT</name>
<dbReference type="PANTHER" id="PTHR30319">
    <property type="entry name" value="PHENYLACETIC ACID REGULATOR-RELATED TRANSCRIPTIONAL REPRESSOR"/>
    <property type="match status" value="1"/>
</dbReference>
<sequence length="197" mass="22523">MAKIIYQHDKKRVALSVAEYILLGLAELGTGLAESFLPKKYPETALARALLGLDSVPPDTVYQELRRLKARGLIISSRRRDKSIKLTVKGNQLVRRIGLKLSHVNKRDGAWYVVIFDIPERLRKSRDLLRYELRGLGFIKLQASAWISPEPITEEFYEFLKDRSLLSNVIVLKVVDATHSEKIKLLLKNARRGAIYI</sequence>